<feature type="transmembrane region" description="Helical" evidence="7">
    <location>
        <begin position="155"/>
        <end position="172"/>
    </location>
</feature>
<feature type="transmembrane region" description="Helical" evidence="7">
    <location>
        <begin position="125"/>
        <end position="148"/>
    </location>
</feature>
<reference evidence="9 10" key="1">
    <citation type="journal article" date="2018" name="Front. Microbiol.">
        <title>Phylogeny of Vibrio vulnificus from the Analysis of the Core-Genome: Implications for Intra-Species Taxonomy.</title>
        <authorList>
            <person name="Roig F.J."/>
            <person name="Gonzalez-Candelas F."/>
            <person name="Sanjuan E."/>
            <person name="Fouz B."/>
            <person name="Feil E.J."/>
            <person name="Llorens C."/>
            <person name="Baker-Austin C."/>
            <person name="Oliver J.D."/>
            <person name="Danin-Poleg Y."/>
            <person name="Gibas C.J."/>
            <person name="Kashi Y."/>
            <person name="Gulig P.A."/>
            <person name="Morrison S.S."/>
            <person name="Amaro C."/>
        </authorList>
    </citation>
    <scope>NUCLEOTIDE SEQUENCE [LARGE SCALE GENOMIC DNA]</scope>
    <source>
        <strain evidence="9 10">CECT4608</strain>
    </source>
</reference>
<dbReference type="EMBL" id="PDGH01000074">
    <property type="protein sequence ID" value="POB48576.1"/>
    <property type="molecule type" value="Genomic_DNA"/>
</dbReference>
<evidence type="ECO:0000313" key="9">
    <source>
        <dbReference type="EMBL" id="POB48576.1"/>
    </source>
</evidence>
<protein>
    <recommendedName>
        <fullName evidence="8">Acyltransferase 3 domain-containing protein</fullName>
    </recommendedName>
</protein>
<dbReference type="GO" id="GO:0016413">
    <property type="term" value="F:O-acetyltransferase activity"/>
    <property type="evidence" value="ECO:0007669"/>
    <property type="project" value="TreeGrafter"/>
</dbReference>
<feature type="domain" description="Acyltransferase 3" evidence="8">
    <location>
        <begin position="6"/>
        <end position="327"/>
    </location>
</feature>
<feature type="transmembrane region" description="Helical" evidence="7">
    <location>
        <begin position="178"/>
        <end position="196"/>
    </location>
</feature>
<keyword evidence="5 7" id="KW-1133">Transmembrane helix</keyword>
<evidence type="ECO:0000259" key="8">
    <source>
        <dbReference type="Pfam" id="PF01757"/>
    </source>
</evidence>
<sequence>MRERVQFFDLLRCVAAVAVIAIHVLAPYRHELGVIPFDQWVTAVGINGISRWAVPVFILITGALMLSDTRPFDLPYYARRRLGKVLIPFLFWSLFYAFLSGLSASGFDGSKVTEVLSNSPEHATYYHLGFFYYFIPLYFVIPMFQWLVRQQRQDILYLFTALWLFTTVLYLAGIDGPWSHELWLYSGYLPLGYLLFSKVPNQRSVVVGAVLLGGMALAATVIMVVSNSLAAGEYTVGRWLSYKTINVVLAASMVFVLCRYVGERLSAQWQKWVALISRHSLGIYLLHPIFLWPMKELGWYQGHPAWVIPLWVVLSGAGALALSYLFSLSAKTRWLLP</sequence>
<dbReference type="PANTHER" id="PTHR40074:SF2">
    <property type="entry name" value="O-ACETYLTRANSFERASE WECH"/>
    <property type="match status" value="1"/>
</dbReference>
<proteinExistence type="inferred from homology"/>
<evidence type="ECO:0000256" key="5">
    <source>
        <dbReference type="ARBA" id="ARBA00022989"/>
    </source>
</evidence>
<dbReference type="Proteomes" id="UP000237466">
    <property type="component" value="Unassembled WGS sequence"/>
</dbReference>
<dbReference type="InterPro" id="IPR002656">
    <property type="entry name" value="Acyl_transf_3_dom"/>
</dbReference>
<dbReference type="GO" id="GO:0009246">
    <property type="term" value="P:enterobacterial common antigen biosynthetic process"/>
    <property type="evidence" value="ECO:0007669"/>
    <property type="project" value="TreeGrafter"/>
</dbReference>
<dbReference type="AlphaFoldDB" id="A0A2S3R4G6"/>
<feature type="transmembrane region" description="Helical" evidence="7">
    <location>
        <begin position="85"/>
        <end position="105"/>
    </location>
</feature>
<feature type="transmembrane region" description="Helical" evidence="7">
    <location>
        <begin position="306"/>
        <end position="326"/>
    </location>
</feature>
<accession>A0A2S3R4G6</accession>
<evidence type="ECO:0000256" key="4">
    <source>
        <dbReference type="ARBA" id="ARBA00022692"/>
    </source>
</evidence>
<evidence type="ECO:0000256" key="3">
    <source>
        <dbReference type="ARBA" id="ARBA00022475"/>
    </source>
</evidence>
<feature type="transmembrane region" description="Helical" evidence="7">
    <location>
        <begin position="245"/>
        <end position="262"/>
    </location>
</feature>
<evidence type="ECO:0000256" key="2">
    <source>
        <dbReference type="ARBA" id="ARBA00007400"/>
    </source>
</evidence>
<dbReference type="Pfam" id="PF01757">
    <property type="entry name" value="Acyl_transf_3"/>
    <property type="match status" value="1"/>
</dbReference>
<organism evidence="9 10">
    <name type="scientific">Vibrio vulnificus</name>
    <dbReference type="NCBI Taxonomy" id="672"/>
    <lineage>
        <taxon>Bacteria</taxon>
        <taxon>Pseudomonadati</taxon>
        <taxon>Pseudomonadota</taxon>
        <taxon>Gammaproteobacteria</taxon>
        <taxon>Vibrionales</taxon>
        <taxon>Vibrionaceae</taxon>
        <taxon>Vibrio</taxon>
    </lineage>
</organism>
<evidence type="ECO:0000256" key="1">
    <source>
        <dbReference type="ARBA" id="ARBA00004651"/>
    </source>
</evidence>
<evidence type="ECO:0000256" key="7">
    <source>
        <dbReference type="SAM" id="Phobius"/>
    </source>
</evidence>
<gene>
    <name evidence="9" type="ORF">CRN52_08415</name>
</gene>
<keyword evidence="3" id="KW-1003">Cell membrane</keyword>
<feature type="transmembrane region" description="Helical" evidence="7">
    <location>
        <begin position="205"/>
        <end position="225"/>
    </location>
</feature>
<comment type="caution">
    <text evidence="9">The sequence shown here is derived from an EMBL/GenBank/DDBJ whole genome shotgun (WGS) entry which is preliminary data.</text>
</comment>
<dbReference type="GO" id="GO:0005886">
    <property type="term" value="C:plasma membrane"/>
    <property type="evidence" value="ECO:0007669"/>
    <property type="project" value="UniProtKB-SubCell"/>
</dbReference>
<comment type="similarity">
    <text evidence="2">Belongs to the acyltransferase 3 family.</text>
</comment>
<dbReference type="PANTHER" id="PTHR40074">
    <property type="entry name" value="O-ACETYLTRANSFERASE WECH"/>
    <property type="match status" value="1"/>
</dbReference>
<evidence type="ECO:0000256" key="6">
    <source>
        <dbReference type="ARBA" id="ARBA00023136"/>
    </source>
</evidence>
<name>A0A2S3R4G6_VIBVL</name>
<dbReference type="RefSeq" id="WP_103200141.1">
    <property type="nucleotide sequence ID" value="NZ_CP118438.1"/>
</dbReference>
<comment type="subcellular location">
    <subcellularLocation>
        <location evidence="1">Cell membrane</location>
        <topology evidence="1">Multi-pass membrane protein</topology>
    </subcellularLocation>
</comment>
<feature type="transmembrane region" description="Helical" evidence="7">
    <location>
        <begin position="274"/>
        <end position="294"/>
    </location>
</feature>
<keyword evidence="6 7" id="KW-0472">Membrane</keyword>
<keyword evidence="4 7" id="KW-0812">Transmembrane</keyword>
<feature type="transmembrane region" description="Helical" evidence="7">
    <location>
        <begin position="40"/>
        <end position="64"/>
    </location>
</feature>
<evidence type="ECO:0000313" key="10">
    <source>
        <dbReference type="Proteomes" id="UP000237466"/>
    </source>
</evidence>
<feature type="transmembrane region" description="Helical" evidence="7">
    <location>
        <begin position="7"/>
        <end position="28"/>
    </location>
</feature>